<dbReference type="GeneID" id="76197868"/>
<evidence type="ECO:0000313" key="3">
    <source>
        <dbReference type="Proteomes" id="UP000046090"/>
    </source>
</evidence>
<protein>
    <submittedName>
        <fullName evidence="2">Uncharacterized protein</fullName>
    </submittedName>
</protein>
<feature type="compositionally biased region" description="Basic and acidic residues" evidence="1">
    <location>
        <begin position="82"/>
        <end position="92"/>
    </location>
</feature>
<feature type="region of interest" description="Disordered" evidence="1">
    <location>
        <begin position="69"/>
        <end position="109"/>
    </location>
</feature>
<name>A0A0K2XXY3_HELHE</name>
<dbReference type="PROSITE" id="PS51257">
    <property type="entry name" value="PROKAR_LIPOPROTEIN"/>
    <property type="match status" value="1"/>
</dbReference>
<feature type="compositionally biased region" description="Basic and acidic residues" evidence="1">
    <location>
        <begin position="39"/>
        <end position="48"/>
    </location>
</feature>
<organism evidence="2 3">
    <name type="scientific">Helicobacter heilmannii</name>
    <dbReference type="NCBI Taxonomy" id="35817"/>
    <lineage>
        <taxon>Bacteria</taxon>
        <taxon>Pseudomonadati</taxon>
        <taxon>Campylobacterota</taxon>
        <taxon>Epsilonproteobacteria</taxon>
        <taxon>Campylobacterales</taxon>
        <taxon>Helicobacteraceae</taxon>
        <taxon>Helicobacter</taxon>
    </lineage>
</organism>
<evidence type="ECO:0000313" key="2">
    <source>
        <dbReference type="EMBL" id="CRI33927.1"/>
    </source>
</evidence>
<accession>A0A0K2XXY3</accession>
<sequence length="244" mass="27519">MSTRAILAGVLFGSIFLGCSVYQSSDPDTTPPPPKKAKYKEQAKETHALEQQIEQLKNAVAANERKMDALDHRLKPPPSLKPKVEPKPEPKSQAHIQTPPPAPKAKSAPIHTSGHFLVGYGVSDVGTKTPEDARESAYFNARRQLTFTLYNRLSQSLSAYHLKSEHLRNVLLFAIDKAIDSPQIYKEKTLVPLARYGKTFMVLLVDGAVFDRIRQLVHTQYHFSASHWRLFDHLLYTIQTELLH</sequence>
<gene>
    <name evidence="2" type="ORF">HHE01_16130</name>
</gene>
<dbReference type="EMBL" id="CDMK01000001">
    <property type="protein sequence ID" value="CRI33927.1"/>
    <property type="molecule type" value="Genomic_DNA"/>
</dbReference>
<dbReference type="Proteomes" id="UP000046090">
    <property type="component" value="Unassembled WGS sequence"/>
</dbReference>
<reference evidence="3" key="1">
    <citation type="submission" date="2014-12" db="EMBL/GenBank/DDBJ databases">
        <authorList>
            <person name="Smet A."/>
        </authorList>
    </citation>
    <scope>NUCLEOTIDE SEQUENCE [LARGE SCALE GENOMIC DNA]</scope>
</reference>
<evidence type="ECO:0000256" key="1">
    <source>
        <dbReference type="SAM" id="MobiDB-lite"/>
    </source>
</evidence>
<proteinExistence type="predicted"/>
<dbReference type="RefSeq" id="WP_231630326.1">
    <property type="nucleotide sequence ID" value="NZ_CDMJ01000100.1"/>
</dbReference>
<dbReference type="AlphaFoldDB" id="A0A0K2XXY3"/>
<keyword evidence="3" id="KW-1185">Reference proteome</keyword>
<feature type="region of interest" description="Disordered" evidence="1">
    <location>
        <begin position="23"/>
        <end position="49"/>
    </location>
</feature>